<dbReference type="AlphaFoldDB" id="A0A644Y4Z3"/>
<feature type="region of interest" description="Disordered" evidence="1">
    <location>
        <begin position="26"/>
        <end position="56"/>
    </location>
</feature>
<comment type="caution">
    <text evidence="2">The sequence shown here is derived from an EMBL/GenBank/DDBJ whole genome shotgun (WGS) entry which is preliminary data.</text>
</comment>
<evidence type="ECO:0000313" key="2">
    <source>
        <dbReference type="EMBL" id="MPM21244.1"/>
    </source>
</evidence>
<reference evidence="2" key="1">
    <citation type="submission" date="2019-08" db="EMBL/GenBank/DDBJ databases">
        <authorList>
            <person name="Kucharzyk K."/>
            <person name="Murdoch R.W."/>
            <person name="Higgins S."/>
            <person name="Loffler F."/>
        </authorList>
    </citation>
    <scope>NUCLEOTIDE SEQUENCE</scope>
</reference>
<sequence>MAPRDREDRRLLVGLGEVHVGGLQLTDRGVAPLPGEDEDDRRQQVGPLQHPDHLGAVGGPVARPFLVLACGATAVAGGGGVPLALAGAAPGTS</sequence>
<protein>
    <submittedName>
        <fullName evidence="2">Uncharacterized protein</fullName>
    </submittedName>
</protein>
<dbReference type="EMBL" id="VSSQ01003552">
    <property type="protein sequence ID" value="MPM21244.1"/>
    <property type="molecule type" value="Genomic_DNA"/>
</dbReference>
<proteinExistence type="predicted"/>
<gene>
    <name evidence="2" type="ORF">SDC9_67688</name>
</gene>
<accession>A0A644Y4Z3</accession>
<organism evidence="2">
    <name type="scientific">bioreactor metagenome</name>
    <dbReference type="NCBI Taxonomy" id="1076179"/>
    <lineage>
        <taxon>unclassified sequences</taxon>
        <taxon>metagenomes</taxon>
        <taxon>ecological metagenomes</taxon>
    </lineage>
</organism>
<name>A0A644Y4Z3_9ZZZZ</name>
<evidence type="ECO:0000256" key="1">
    <source>
        <dbReference type="SAM" id="MobiDB-lite"/>
    </source>
</evidence>